<dbReference type="InterPro" id="IPR037103">
    <property type="entry name" value="Tubulin/FtsZ-like_C"/>
</dbReference>
<dbReference type="InterPro" id="IPR011719">
    <property type="entry name" value="CHP02058"/>
</dbReference>
<evidence type="ECO:0000256" key="1">
    <source>
        <dbReference type="ARBA" id="ARBA00022741"/>
    </source>
</evidence>
<accession>A0AAD9DE88</accession>
<dbReference type="PANTHER" id="PTHR34784">
    <property type="entry name" value="50S RIBOSOMAL PROTEIN L34"/>
    <property type="match status" value="1"/>
</dbReference>
<dbReference type="GO" id="GO:0005525">
    <property type="term" value="F:GTP binding"/>
    <property type="evidence" value="ECO:0007669"/>
    <property type="project" value="UniProtKB-KW"/>
</dbReference>
<dbReference type="NCBIfam" id="TIGR02058">
    <property type="entry name" value="lin0512_fam"/>
    <property type="match status" value="1"/>
</dbReference>
<evidence type="ECO:0000313" key="4">
    <source>
        <dbReference type="EMBL" id="KAK1742919.1"/>
    </source>
</evidence>
<feature type="chain" id="PRO_5041925736" evidence="3">
    <location>
        <begin position="21"/>
        <end position="175"/>
    </location>
</feature>
<dbReference type="Gene3D" id="3.30.1330.20">
    <property type="entry name" value="Tubulin/FtsZ, C-terminal domain"/>
    <property type="match status" value="1"/>
</dbReference>
<keyword evidence="1" id="KW-0547">Nucleotide-binding</keyword>
<evidence type="ECO:0000256" key="2">
    <source>
        <dbReference type="ARBA" id="ARBA00023134"/>
    </source>
</evidence>
<dbReference type="AlphaFoldDB" id="A0AAD9DE88"/>
<evidence type="ECO:0000256" key="3">
    <source>
        <dbReference type="SAM" id="SignalP"/>
    </source>
</evidence>
<name>A0AAD9DE88_9STRA</name>
<dbReference type="PANTHER" id="PTHR34784:SF1">
    <property type="entry name" value="50S RIBOSOMAL PROTEIN L34"/>
    <property type="match status" value="1"/>
</dbReference>
<dbReference type="Proteomes" id="UP001224775">
    <property type="component" value="Unassembled WGS sequence"/>
</dbReference>
<sequence length="175" mass="18940">MVLRYLLVALLLIYCGAVNAFSPRNGSTKSLHTSSSTNRMMSAQNNNNEIRDPIPNENIFFIEIGFGNDSHGQSATKAACRACRNAIEFNSIPSIKRLIPNGGYDALKLDVLLAVPPKYRQGLDLEEVAKVFPYGHVRFEVQDGGMVAPSGIAIEKLGDDGDDMVVVCASVTVGH</sequence>
<reference evidence="4" key="1">
    <citation type="submission" date="2023-06" db="EMBL/GenBank/DDBJ databases">
        <title>Survivors Of The Sea: Transcriptome response of Skeletonema marinoi to long-term dormancy.</title>
        <authorList>
            <person name="Pinder M.I.M."/>
            <person name="Kourtchenko O."/>
            <person name="Robertson E.K."/>
            <person name="Larsson T."/>
            <person name="Maumus F."/>
            <person name="Osuna-Cruz C.M."/>
            <person name="Vancaester E."/>
            <person name="Stenow R."/>
            <person name="Vandepoele K."/>
            <person name="Ploug H."/>
            <person name="Bruchert V."/>
            <person name="Godhe A."/>
            <person name="Topel M."/>
        </authorList>
    </citation>
    <scope>NUCLEOTIDE SEQUENCE</scope>
    <source>
        <strain evidence="4">R05AC</strain>
    </source>
</reference>
<keyword evidence="2" id="KW-0342">GTP-binding</keyword>
<dbReference type="Pfam" id="PF09585">
    <property type="entry name" value="Lin0512_fam"/>
    <property type="match status" value="1"/>
</dbReference>
<evidence type="ECO:0000313" key="5">
    <source>
        <dbReference type="Proteomes" id="UP001224775"/>
    </source>
</evidence>
<organism evidence="4 5">
    <name type="scientific">Skeletonema marinoi</name>
    <dbReference type="NCBI Taxonomy" id="267567"/>
    <lineage>
        <taxon>Eukaryota</taxon>
        <taxon>Sar</taxon>
        <taxon>Stramenopiles</taxon>
        <taxon>Ochrophyta</taxon>
        <taxon>Bacillariophyta</taxon>
        <taxon>Coscinodiscophyceae</taxon>
        <taxon>Thalassiosirophycidae</taxon>
        <taxon>Thalassiosirales</taxon>
        <taxon>Skeletonemataceae</taxon>
        <taxon>Skeletonema</taxon>
        <taxon>Skeletonema marinoi-dohrnii complex</taxon>
    </lineage>
</organism>
<dbReference type="EMBL" id="JATAAI010000010">
    <property type="protein sequence ID" value="KAK1742919.1"/>
    <property type="molecule type" value="Genomic_DNA"/>
</dbReference>
<feature type="signal peptide" evidence="3">
    <location>
        <begin position="1"/>
        <end position="20"/>
    </location>
</feature>
<comment type="caution">
    <text evidence="4">The sequence shown here is derived from an EMBL/GenBank/DDBJ whole genome shotgun (WGS) entry which is preliminary data.</text>
</comment>
<keyword evidence="3" id="KW-0732">Signal</keyword>
<keyword evidence="5" id="KW-1185">Reference proteome</keyword>
<proteinExistence type="predicted"/>
<protein>
    <submittedName>
        <fullName evidence="4">Lin0512 family protein</fullName>
    </submittedName>
</protein>
<gene>
    <name evidence="4" type="ORF">QTG54_006516</name>
</gene>